<evidence type="ECO:0000256" key="2">
    <source>
        <dbReference type="ARBA" id="ARBA00006448"/>
    </source>
</evidence>
<dbReference type="RefSeq" id="WP_108021832.1">
    <property type="nucleotide sequence ID" value="NZ_QBKR01000003.1"/>
</dbReference>
<dbReference type="Proteomes" id="UP000244240">
    <property type="component" value="Unassembled WGS sequence"/>
</dbReference>
<comment type="subcellular location">
    <subcellularLocation>
        <location evidence="1">Cell membrane</location>
        <topology evidence="1">Multi-pass membrane protein</topology>
    </subcellularLocation>
</comment>
<keyword evidence="3" id="KW-1003">Cell membrane</keyword>
<dbReference type="InterPro" id="IPR012452">
    <property type="entry name" value="DUF1657"/>
</dbReference>
<dbReference type="Gene3D" id="3.30.240.20">
    <property type="entry name" value="bsu07140 like domains"/>
    <property type="match status" value="2"/>
</dbReference>
<dbReference type="OrthoDB" id="9778331at2"/>
<dbReference type="Pfam" id="PF04239">
    <property type="entry name" value="DUF421"/>
    <property type="match status" value="1"/>
</dbReference>
<evidence type="ECO:0000256" key="4">
    <source>
        <dbReference type="ARBA" id="ARBA00022692"/>
    </source>
</evidence>
<dbReference type="Pfam" id="PF07870">
    <property type="entry name" value="DUF1657"/>
    <property type="match status" value="1"/>
</dbReference>
<feature type="transmembrane region" description="Helical" evidence="7">
    <location>
        <begin position="6"/>
        <end position="26"/>
    </location>
</feature>
<evidence type="ECO:0000313" key="10">
    <source>
        <dbReference type="Proteomes" id="UP000244240"/>
    </source>
</evidence>
<name>A0A2T6C7F4_9BACL</name>
<proteinExistence type="inferred from homology"/>
<dbReference type="EMBL" id="QBKR01000003">
    <property type="protein sequence ID" value="PTX64259.1"/>
    <property type="molecule type" value="Genomic_DNA"/>
</dbReference>
<keyword evidence="5 7" id="KW-1133">Transmembrane helix</keyword>
<protein>
    <submittedName>
        <fullName evidence="9">Uncharacterized membrane protein YcaP (DUF421 family)</fullName>
    </submittedName>
</protein>
<evidence type="ECO:0000256" key="7">
    <source>
        <dbReference type="SAM" id="Phobius"/>
    </source>
</evidence>
<evidence type="ECO:0000256" key="5">
    <source>
        <dbReference type="ARBA" id="ARBA00022989"/>
    </source>
</evidence>
<dbReference type="PANTHER" id="PTHR34582:SF7">
    <property type="entry name" value="UPF0702 TRANSMEMBRANE PROTEIN YDFS"/>
    <property type="match status" value="1"/>
</dbReference>
<dbReference type="AlphaFoldDB" id="A0A2T6C7F4"/>
<keyword evidence="4 7" id="KW-0812">Transmembrane</keyword>
<feature type="transmembrane region" description="Helical" evidence="7">
    <location>
        <begin position="38"/>
        <end position="57"/>
    </location>
</feature>
<evidence type="ECO:0000256" key="3">
    <source>
        <dbReference type="ARBA" id="ARBA00022475"/>
    </source>
</evidence>
<feature type="domain" description="YetF C-terminal" evidence="8">
    <location>
        <begin position="82"/>
        <end position="214"/>
    </location>
</feature>
<feature type="transmembrane region" description="Helical" evidence="7">
    <location>
        <begin position="63"/>
        <end position="81"/>
    </location>
</feature>
<evidence type="ECO:0000259" key="8">
    <source>
        <dbReference type="Pfam" id="PF04239"/>
    </source>
</evidence>
<keyword evidence="6 7" id="KW-0472">Membrane</keyword>
<evidence type="ECO:0000313" key="9">
    <source>
        <dbReference type="EMBL" id="PTX64259.1"/>
    </source>
</evidence>
<dbReference type="GO" id="GO:0005886">
    <property type="term" value="C:plasma membrane"/>
    <property type="evidence" value="ECO:0007669"/>
    <property type="project" value="UniProtKB-SubCell"/>
</dbReference>
<accession>A0A2T6C7F4</accession>
<dbReference type="InterPro" id="IPR007353">
    <property type="entry name" value="DUF421"/>
</dbReference>
<dbReference type="PANTHER" id="PTHR34582">
    <property type="entry name" value="UPF0702 TRANSMEMBRANE PROTEIN YCAP"/>
    <property type="match status" value="1"/>
</dbReference>
<sequence>MPDWLMTVIRSVGVLVLMAVWMRLLGRKMAARMTPFDRVYLVGFGVLAAVLVLNLIQPPLLAWIAWLTWGLTGLAYSFLSLKSKWVRDLLHGKEAVVIKHGKIMEDQLKQVRYTPEDLLQQLRGKQIFNVADVEFAVMEANGEINALMKSNKQPLTAQQLGVETAPETGVQTVILDGNILDEPLATMGLNRGWLNTELSKLDVSPENVFLAQVNTMGELYIDLFDDAIQVAQPTARQLLLTTLEKAKADLQSFSLDTDDEKAKQMYRQCATEVSSILYDVRPLLK</sequence>
<evidence type="ECO:0000256" key="6">
    <source>
        <dbReference type="ARBA" id="ARBA00023136"/>
    </source>
</evidence>
<comment type="similarity">
    <text evidence="2">Belongs to the UPF0702 family.</text>
</comment>
<gene>
    <name evidence="9" type="ORF">C8P63_10341</name>
</gene>
<organism evidence="9 10">
    <name type="scientific">Melghirimyces profundicolus</name>
    <dbReference type="NCBI Taxonomy" id="1242148"/>
    <lineage>
        <taxon>Bacteria</taxon>
        <taxon>Bacillati</taxon>
        <taxon>Bacillota</taxon>
        <taxon>Bacilli</taxon>
        <taxon>Bacillales</taxon>
        <taxon>Thermoactinomycetaceae</taxon>
        <taxon>Melghirimyces</taxon>
    </lineage>
</organism>
<evidence type="ECO:0000256" key="1">
    <source>
        <dbReference type="ARBA" id="ARBA00004651"/>
    </source>
</evidence>
<keyword evidence="10" id="KW-1185">Reference proteome</keyword>
<comment type="caution">
    <text evidence="9">The sequence shown here is derived from an EMBL/GenBank/DDBJ whole genome shotgun (WGS) entry which is preliminary data.</text>
</comment>
<reference evidence="9 10" key="1">
    <citation type="submission" date="2018-04" db="EMBL/GenBank/DDBJ databases">
        <title>Genomic Encyclopedia of Archaeal and Bacterial Type Strains, Phase II (KMG-II): from individual species to whole genera.</title>
        <authorList>
            <person name="Goeker M."/>
        </authorList>
    </citation>
    <scope>NUCLEOTIDE SEQUENCE [LARGE SCALE GENOMIC DNA]</scope>
    <source>
        <strain evidence="9 10">DSM 45787</strain>
    </source>
</reference>
<dbReference type="InterPro" id="IPR023090">
    <property type="entry name" value="UPF0702_alpha/beta_dom_sf"/>
</dbReference>